<protein>
    <submittedName>
        <fullName evidence="2">Heterokaryon incompatibility protein</fullName>
    </submittedName>
</protein>
<dbReference type="OrthoDB" id="5135333at2759"/>
<dbReference type="Proteomes" id="UP000546213">
    <property type="component" value="Unassembled WGS sequence"/>
</dbReference>
<dbReference type="PANTHER" id="PTHR33112:SF12">
    <property type="entry name" value="HETEROKARYON INCOMPATIBILITY DOMAIN-CONTAINING PROTEIN"/>
    <property type="match status" value="1"/>
</dbReference>
<accession>A0A8H5NUI6</accession>
<evidence type="ECO:0000259" key="1">
    <source>
        <dbReference type="Pfam" id="PF06985"/>
    </source>
</evidence>
<feature type="domain" description="Heterokaryon incompatibility" evidence="1">
    <location>
        <begin position="76"/>
        <end position="231"/>
    </location>
</feature>
<dbReference type="PANTHER" id="PTHR33112">
    <property type="entry name" value="DOMAIN PROTEIN, PUTATIVE-RELATED"/>
    <property type="match status" value="1"/>
</dbReference>
<dbReference type="AlphaFoldDB" id="A0A8H5NUI6"/>
<sequence length="814" mass="92751">MPTILVNKSSADHPGYGRIMNPDWVDLGLLKKWKDKCLSFHGNRCHNPLKIWSVRPVWLIDVAQKCLVPGNVDGDYVALSYTYGGNKQHFINIETLAKLQKPGALDISELSKYVAPIIRRAMYLTSFVGERYLWVDAICIFHHDHASTAEQLRSMGAIYANAILTIVAGDGDSESGLPGLRGVSDSRKLKQTIIPFSDEKIIKQNTVLVTSLPFISTDPHSYHQRGWIYQEYRMAQRRIIFKEKELHWEYSDAKQHFRAITAGFPDYSSLQLKVSQYNNTCLRYDEDALPAISGMLSVFSRSFPGGFLFGIPEMFFEHGLSWQPCFSHTNMRRRTPSGRSLEEQLAPPDLPSWSWIGWKGSISDNYAEPFPARSLFNQEGFVVDSRFQETIPITEWYTGSSPDEPLSKRRMIRSTWYENRDKYKDLTEPLPAGWTRHDAPADENIMYPDGCGKFIFKHERDSNEWYYPFPVADIQESTPPITPIQTPYLFCETHKAELFGCLAGDCNDVKLHNASRQEVGTLRLPNKDYQELFPEFPTDEIGHPIDLVAVSKVRIYSQTYDESKRGYIRPWKKEFKYVVLWVEWKDGIAYRVASGEGYHPAQFDALLRPALPSLLTTHERIEYSNITAADTCPNQAIAVPSRVYFTPSHEKPLNGLRVGIKENIDIAGATTFASYLAYGKFPGIKSQHIPAGQRFSSWRKCMSEFTDAEVPTGDSVYFMLPGTFEVPLSCHLTFSRSNHADIGEMVEVYDSRQLASRSTASDPLSVEETIVIHRLKSKLQERQVFIKGIFGGSTIMTTPFKLVEPDCRDEYRAE</sequence>
<dbReference type="Pfam" id="PF06985">
    <property type="entry name" value="HET"/>
    <property type="match status" value="1"/>
</dbReference>
<proteinExistence type="predicted"/>
<keyword evidence="3" id="KW-1185">Reference proteome</keyword>
<gene>
    <name evidence="2" type="ORF">FPCIR_10965</name>
</gene>
<reference evidence="2 3" key="1">
    <citation type="submission" date="2020-05" db="EMBL/GenBank/DDBJ databases">
        <title>Identification and distribution of gene clusters putatively required for synthesis of sphingolipid metabolism inhibitors in phylogenetically diverse species of the filamentous fungus Fusarium.</title>
        <authorList>
            <person name="Kim H.-S."/>
            <person name="Busman M."/>
            <person name="Brown D.W."/>
            <person name="Divon H."/>
            <person name="Uhlig S."/>
            <person name="Proctor R.H."/>
        </authorList>
    </citation>
    <scope>NUCLEOTIDE SEQUENCE [LARGE SCALE GENOMIC DNA]</scope>
    <source>
        <strain evidence="2 3">NRRL 36939</strain>
    </source>
</reference>
<evidence type="ECO:0000313" key="2">
    <source>
        <dbReference type="EMBL" id="KAF5579771.1"/>
    </source>
</evidence>
<comment type="caution">
    <text evidence="2">The sequence shown here is derived from an EMBL/GenBank/DDBJ whole genome shotgun (WGS) entry which is preliminary data.</text>
</comment>
<dbReference type="EMBL" id="JAAOAS010000328">
    <property type="protein sequence ID" value="KAF5579771.1"/>
    <property type="molecule type" value="Genomic_DNA"/>
</dbReference>
<dbReference type="InterPro" id="IPR010730">
    <property type="entry name" value="HET"/>
</dbReference>
<name>A0A8H5NUI6_9HYPO</name>
<organism evidence="2 3">
    <name type="scientific">Fusarium pseudocircinatum</name>
    <dbReference type="NCBI Taxonomy" id="56676"/>
    <lineage>
        <taxon>Eukaryota</taxon>
        <taxon>Fungi</taxon>
        <taxon>Dikarya</taxon>
        <taxon>Ascomycota</taxon>
        <taxon>Pezizomycotina</taxon>
        <taxon>Sordariomycetes</taxon>
        <taxon>Hypocreomycetidae</taxon>
        <taxon>Hypocreales</taxon>
        <taxon>Nectriaceae</taxon>
        <taxon>Fusarium</taxon>
        <taxon>Fusarium fujikuroi species complex</taxon>
    </lineage>
</organism>
<evidence type="ECO:0000313" key="3">
    <source>
        <dbReference type="Proteomes" id="UP000546213"/>
    </source>
</evidence>